<dbReference type="Proteomes" id="UP000437068">
    <property type="component" value="Unassembled WGS sequence"/>
</dbReference>
<evidence type="ECO:0008006" key="10">
    <source>
        <dbReference type="Google" id="ProtNLM"/>
    </source>
</evidence>
<keyword evidence="1" id="KW-0732">Signal</keyword>
<evidence type="ECO:0000313" key="2">
    <source>
        <dbReference type="EMBL" id="KAE8919030.1"/>
    </source>
</evidence>
<accession>A0A6A4B7R9</accession>
<dbReference type="Proteomes" id="UP000488956">
    <property type="component" value="Unassembled WGS sequence"/>
</dbReference>
<evidence type="ECO:0000313" key="5">
    <source>
        <dbReference type="EMBL" id="KAE9266645.1"/>
    </source>
</evidence>
<sequence>MIGAASPVLIWCCTSVLASGGQPGFLFTISAYWRSTATTKSLSAGSISPICSLASAVSGAASSLRSFISHSFTRSRSNSPLIDSSSIVSSVGTQVPNASRAGSFSRFPSTFSTATLTRPSRTVLTVGAIRRCLLLLGFGKNMPVVPSSASTVTRSTWLVLLAIFTVLANRTAIRRSPANVEGVCTAEHVKGRITLWSVS</sequence>
<dbReference type="AlphaFoldDB" id="A0A6A4B7R9"/>
<organism evidence="5 7">
    <name type="scientific">Phytophthora fragariae</name>
    <dbReference type="NCBI Taxonomy" id="53985"/>
    <lineage>
        <taxon>Eukaryota</taxon>
        <taxon>Sar</taxon>
        <taxon>Stramenopiles</taxon>
        <taxon>Oomycota</taxon>
        <taxon>Peronosporomycetes</taxon>
        <taxon>Peronosporales</taxon>
        <taxon>Peronosporaceae</taxon>
        <taxon>Phytophthora</taxon>
    </lineage>
</organism>
<dbReference type="EMBL" id="QXGE01005774">
    <property type="protein sequence ID" value="KAE9266645.1"/>
    <property type="molecule type" value="Genomic_DNA"/>
</dbReference>
<protein>
    <recommendedName>
        <fullName evidence="10">Secreted protein</fullName>
    </recommendedName>
</protein>
<evidence type="ECO:0000313" key="9">
    <source>
        <dbReference type="Proteomes" id="UP000488956"/>
    </source>
</evidence>
<dbReference type="EMBL" id="QXFX01005379">
    <property type="protein sequence ID" value="KAE9060907.1"/>
    <property type="molecule type" value="Genomic_DNA"/>
</dbReference>
<proteinExistence type="predicted"/>
<feature type="chain" id="PRO_5036167018" description="Secreted protein" evidence="1">
    <location>
        <begin position="19"/>
        <end position="199"/>
    </location>
</feature>
<name>A0A6A4B7R9_9STRA</name>
<reference evidence="6 7" key="1">
    <citation type="submission" date="2018-08" db="EMBL/GenBank/DDBJ databases">
        <title>Genomic investigation of the strawberry pathogen Phytophthora fragariae indicates pathogenicity is determined by transcriptional variation in three key races.</title>
        <authorList>
            <person name="Adams T.M."/>
            <person name="Armitage A.D."/>
            <person name="Sobczyk M.K."/>
            <person name="Bates H.J."/>
            <person name="Dunwell J.M."/>
            <person name="Nellist C.F."/>
            <person name="Harrison R.J."/>
        </authorList>
    </citation>
    <scope>NUCLEOTIDE SEQUENCE [LARGE SCALE GENOMIC DNA]</scope>
    <source>
        <strain evidence="5 7">A4</strain>
        <strain evidence="4 8">NOV-5</strain>
        <strain evidence="2 6">NOV-9</strain>
        <strain evidence="3 9">ONT-3</strain>
    </source>
</reference>
<dbReference type="EMBL" id="QXGA01005273">
    <property type="protein sequence ID" value="KAE9068011.1"/>
    <property type="molecule type" value="Genomic_DNA"/>
</dbReference>
<evidence type="ECO:0000313" key="8">
    <source>
        <dbReference type="Proteomes" id="UP000440732"/>
    </source>
</evidence>
<evidence type="ECO:0000256" key="1">
    <source>
        <dbReference type="SAM" id="SignalP"/>
    </source>
</evidence>
<dbReference type="EMBL" id="QXGF01005049">
    <property type="protein sequence ID" value="KAE8919030.1"/>
    <property type="molecule type" value="Genomic_DNA"/>
</dbReference>
<evidence type="ECO:0000313" key="3">
    <source>
        <dbReference type="EMBL" id="KAE9060907.1"/>
    </source>
</evidence>
<dbReference type="Proteomes" id="UP000440732">
    <property type="component" value="Unassembled WGS sequence"/>
</dbReference>
<dbReference type="Proteomes" id="UP000429523">
    <property type="component" value="Unassembled WGS sequence"/>
</dbReference>
<evidence type="ECO:0000313" key="4">
    <source>
        <dbReference type="EMBL" id="KAE9068011.1"/>
    </source>
</evidence>
<evidence type="ECO:0000313" key="7">
    <source>
        <dbReference type="Proteomes" id="UP000437068"/>
    </source>
</evidence>
<feature type="signal peptide" evidence="1">
    <location>
        <begin position="1"/>
        <end position="18"/>
    </location>
</feature>
<evidence type="ECO:0000313" key="6">
    <source>
        <dbReference type="Proteomes" id="UP000429523"/>
    </source>
</evidence>
<comment type="caution">
    <text evidence="5">The sequence shown here is derived from an EMBL/GenBank/DDBJ whole genome shotgun (WGS) entry which is preliminary data.</text>
</comment>
<gene>
    <name evidence="5" type="ORF">PF001_g30388</name>
    <name evidence="4" type="ORF">PF006_g29878</name>
    <name evidence="2" type="ORF">PF009_g30655</name>
    <name evidence="3" type="ORF">PF010_g30029</name>
</gene>